<dbReference type="GO" id="GO:0003729">
    <property type="term" value="F:mRNA binding"/>
    <property type="evidence" value="ECO:0007669"/>
    <property type="project" value="UniProtKB-ARBA"/>
</dbReference>
<dbReference type="Gene3D" id="1.25.40.10">
    <property type="entry name" value="Tetratricopeptide repeat domain"/>
    <property type="match status" value="3"/>
</dbReference>
<dbReference type="Pfam" id="PF13812">
    <property type="entry name" value="PPR_3"/>
    <property type="match status" value="1"/>
</dbReference>
<dbReference type="FunFam" id="1.25.40.10:FF:000253">
    <property type="entry name" value="Pentatricopeptide repeat-containing protein"/>
    <property type="match status" value="1"/>
</dbReference>
<dbReference type="Pfam" id="PF13041">
    <property type="entry name" value="PPR_2"/>
    <property type="match status" value="1"/>
</dbReference>
<dbReference type="PANTHER" id="PTHR45717:SF3">
    <property type="entry name" value="OS04G0544400 PROTEIN"/>
    <property type="match status" value="1"/>
</dbReference>
<feature type="repeat" description="PPR" evidence="3">
    <location>
        <begin position="370"/>
        <end position="404"/>
    </location>
</feature>
<feature type="region of interest" description="Disordered" evidence="4">
    <location>
        <begin position="495"/>
        <end position="516"/>
    </location>
</feature>
<evidence type="ECO:0000256" key="4">
    <source>
        <dbReference type="SAM" id="MobiDB-lite"/>
    </source>
</evidence>
<evidence type="ECO:0008006" key="6">
    <source>
        <dbReference type="Google" id="ProtNLM"/>
    </source>
</evidence>
<accession>A0A6N2LR86</accession>
<gene>
    <name evidence="5" type="ORF">SVIM_LOCUS261668</name>
</gene>
<feature type="compositionally biased region" description="Acidic residues" evidence="4">
    <location>
        <begin position="505"/>
        <end position="516"/>
    </location>
</feature>
<feature type="repeat" description="PPR" evidence="3">
    <location>
        <begin position="159"/>
        <end position="193"/>
    </location>
</feature>
<dbReference type="GO" id="GO:0005739">
    <property type="term" value="C:mitochondrion"/>
    <property type="evidence" value="ECO:0007669"/>
    <property type="project" value="TreeGrafter"/>
</dbReference>
<dbReference type="NCBIfam" id="TIGR00756">
    <property type="entry name" value="PPR"/>
    <property type="match status" value="3"/>
</dbReference>
<feature type="compositionally biased region" description="Basic and acidic residues" evidence="4">
    <location>
        <begin position="495"/>
        <end position="504"/>
    </location>
</feature>
<reference evidence="5" key="1">
    <citation type="submission" date="2019-03" db="EMBL/GenBank/DDBJ databases">
        <authorList>
            <person name="Mank J."/>
            <person name="Almeida P."/>
        </authorList>
    </citation>
    <scope>NUCLEOTIDE SEQUENCE</scope>
    <source>
        <strain evidence="5">78183</strain>
    </source>
</reference>
<dbReference type="Pfam" id="PF01535">
    <property type="entry name" value="PPR"/>
    <property type="match status" value="2"/>
</dbReference>
<evidence type="ECO:0000256" key="1">
    <source>
        <dbReference type="ARBA" id="ARBA00007626"/>
    </source>
</evidence>
<dbReference type="InterPro" id="IPR011990">
    <property type="entry name" value="TPR-like_helical_dom_sf"/>
</dbReference>
<sequence length="619" mass="71046">MLLQPSLHRHKVSLSSTISQSHPLPWKNSNFTLQQTVNYKKFTVITCSISQIHNYGTVDYERRPMMKWNAIYRRISLMENPELGSGSVLNQWENEGKRLTKWELCRVVKELRKYKRYQQAFEVYDWMNNRQERFGLSPSDAAIQLDLIAKVRGVSSAEDFSIYGALLNAYVRNRMREKAESLIDEMRDKDYVTHALPYNVMMTLYMNINEYDKVDLMISEMNEKNIKLDMYSYNIWLSSCGLQGSADKMEQVFEQMKLDRSINPNWTTFSTMATMYIKMGKFEKAEDCLRRVESRITGRDRIPYHYLLSLYGNVGNKEEVYRVWNIYKSIFPSIPNLGYHAIISSLARMDDIEGAEKIYEEWLSIKTSYDPRIANLLMAAFVYQGNLDKAESFFDHMLEEGGKPNSHTWEILAQGHISERRTSEALSCLKEAFATPGSKSWKPNPANVSSFFKLCEEEADVASKEALESFLRQSGHLKDKAYALLLGMAVTGDELSKKEERTEQIDDNEENDDENGSEMLVLSELRSQDALLRGNHLLPSFESCQMPMVAGISKFESSGVALYLFIQMFVLEDEEESSGARRGREGDGWVAGWLAAQAEGLREEDQRWVGGGVGEGEGN</sequence>
<dbReference type="EMBL" id="CAADRP010001595">
    <property type="protein sequence ID" value="VFU42963.1"/>
    <property type="molecule type" value="Genomic_DNA"/>
</dbReference>
<comment type="similarity">
    <text evidence="1">Belongs to the PPR family. P subfamily.</text>
</comment>
<evidence type="ECO:0000256" key="3">
    <source>
        <dbReference type="PROSITE-ProRule" id="PRU00708"/>
    </source>
</evidence>
<dbReference type="InterPro" id="IPR002885">
    <property type="entry name" value="PPR_rpt"/>
</dbReference>
<dbReference type="SUPFAM" id="SSF48452">
    <property type="entry name" value="TPR-like"/>
    <property type="match status" value="1"/>
</dbReference>
<keyword evidence="2" id="KW-0677">Repeat</keyword>
<dbReference type="AlphaFoldDB" id="A0A6N2LR86"/>
<evidence type="ECO:0000313" key="5">
    <source>
        <dbReference type="EMBL" id="VFU42963.1"/>
    </source>
</evidence>
<name>A0A6N2LR86_SALVM</name>
<protein>
    <recommendedName>
        <fullName evidence="6">Pentacotripeptide-repeat region of PRORP domain-containing protein</fullName>
    </recommendedName>
</protein>
<dbReference type="FunFam" id="1.25.40.10:FF:000743">
    <property type="entry name" value="Pentatricopeptide repeat-containing protein"/>
    <property type="match status" value="1"/>
</dbReference>
<dbReference type="PROSITE" id="PS51375">
    <property type="entry name" value="PPR"/>
    <property type="match status" value="2"/>
</dbReference>
<proteinExistence type="inferred from homology"/>
<dbReference type="PANTHER" id="PTHR45717">
    <property type="entry name" value="OS12G0527900 PROTEIN"/>
    <property type="match status" value="1"/>
</dbReference>
<dbReference type="FunFam" id="1.25.40.10:FF:000516">
    <property type="entry name" value="Pentatricopeptide repeat-containing protein"/>
    <property type="match status" value="1"/>
</dbReference>
<evidence type="ECO:0000256" key="2">
    <source>
        <dbReference type="ARBA" id="ARBA00022737"/>
    </source>
</evidence>
<organism evidence="5">
    <name type="scientific">Salix viminalis</name>
    <name type="common">Common osier</name>
    <name type="synonym">Basket willow</name>
    <dbReference type="NCBI Taxonomy" id="40686"/>
    <lineage>
        <taxon>Eukaryota</taxon>
        <taxon>Viridiplantae</taxon>
        <taxon>Streptophyta</taxon>
        <taxon>Embryophyta</taxon>
        <taxon>Tracheophyta</taxon>
        <taxon>Spermatophyta</taxon>
        <taxon>Magnoliopsida</taxon>
        <taxon>eudicotyledons</taxon>
        <taxon>Gunneridae</taxon>
        <taxon>Pentapetalae</taxon>
        <taxon>rosids</taxon>
        <taxon>fabids</taxon>
        <taxon>Malpighiales</taxon>
        <taxon>Salicaceae</taxon>
        <taxon>Saliceae</taxon>
        <taxon>Salix</taxon>
    </lineage>
</organism>